<accession>A0A834M1D0</accession>
<gene>
    <name evidence="8" type="ORF">GWI33_019487</name>
</gene>
<dbReference type="OrthoDB" id="5950623at2759"/>
<evidence type="ECO:0000256" key="6">
    <source>
        <dbReference type="SAM" id="SignalP"/>
    </source>
</evidence>
<dbReference type="InterPro" id="IPR037193">
    <property type="entry name" value="GDNF_alpha"/>
</dbReference>
<dbReference type="SMART" id="SM00907">
    <property type="entry name" value="GDNF"/>
    <property type="match status" value="2"/>
</dbReference>
<reference evidence="8" key="1">
    <citation type="submission" date="2020-08" db="EMBL/GenBank/DDBJ databases">
        <title>Genome sequencing and assembly of the red palm weevil Rhynchophorus ferrugineus.</title>
        <authorList>
            <person name="Dias G.B."/>
            <person name="Bergman C.M."/>
            <person name="Manee M."/>
        </authorList>
    </citation>
    <scope>NUCLEOTIDE SEQUENCE</scope>
    <source>
        <strain evidence="8">AA-2017</strain>
        <tissue evidence="8">Whole larva</tissue>
    </source>
</reference>
<keyword evidence="4" id="KW-0472">Membrane</keyword>
<dbReference type="PANTHER" id="PTHR16840">
    <property type="entry name" value="GROWTH ARREST-SPECIFIC PROTEIN 1"/>
    <property type="match status" value="1"/>
</dbReference>
<dbReference type="Proteomes" id="UP000625711">
    <property type="component" value="Unassembled WGS sequence"/>
</dbReference>
<keyword evidence="5" id="KW-0325">Glycoprotein</keyword>
<dbReference type="GO" id="GO:0051726">
    <property type="term" value="P:regulation of cell cycle"/>
    <property type="evidence" value="ECO:0007669"/>
    <property type="project" value="InterPro"/>
</dbReference>
<name>A0A834M1D0_RHYFE</name>
<dbReference type="SUPFAM" id="SSF110035">
    <property type="entry name" value="GDNF receptor-like"/>
    <property type="match status" value="1"/>
</dbReference>
<evidence type="ECO:0000256" key="5">
    <source>
        <dbReference type="ARBA" id="ARBA00023180"/>
    </source>
</evidence>
<evidence type="ECO:0000313" key="9">
    <source>
        <dbReference type="Proteomes" id="UP000625711"/>
    </source>
</evidence>
<evidence type="ECO:0000256" key="4">
    <source>
        <dbReference type="ARBA" id="ARBA00023136"/>
    </source>
</evidence>
<dbReference type="InterPro" id="IPR039596">
    <property type="entry name" value="GAS1"/>
</dbReference>
<comment type="subcellular location">
    <subcellularLocation>
        <location evidence="1">Cell membrane</location>
    </subcellularLocation>
</comment>
<dbReference type="InterPro" id="IPR016017">
    <property type="entry name" value="GDNF/GAS1"/>
</dbReference>
<evidence type="ECO:0000313" key="8">
    <source>
        <dbReference type="EMBL" id="KAF7267298.1"/>
    </source>
</evidence>
<evidence type="ECO:0000256" key="3">
    <source>
        <dbReference type="ARBA" id="ARBA00022729"/>
    </source>
</evidence>
<proteinExistence type="predicted"/>
<dbReference type="AlphaFoldDB" id="A0A834M1D0"/>
<evidence type="ECO:0000259" key="7">
    <source>
        <dbReference type="SMART" id="SM00907"/>
    </source>
</evidence>
<keyword evidence="9" id="KW-1185">Reference proteome</keyword>
<dbReference type="GO" id="GO:0005886">
    <property type="term" value="C:plasma membrane"/>
    <property type="evidence" value="ECO:0007669"/>
    <property type="project" value="UniProtKB-SubCell"/>
</dbReference>
<dbReference type="EMBL" id="JAACXV010014439">
    <property type="protein sequence ID" value="KAF7267298.1"/>
    <property type="molecule type" value="Genomic_DNA"/>
</dbReference>
<keyword evidence="2" id="KW-1003">Cell membrane</keyword>
<dbReference type="Pfam" id="PF02351">
    <property type="entry name" value="GDNF"/>
    <property type="match status" value="1"/>
</dbReference>
<protein>
    <recommendedName>
        <fullName evidence="7">GDNF/GAS1 domain-containing protein</fullName>
    </recommendedName>
</protein>
<organism evidence="8 9">
    <name type="scientific">Rhynchophorus ferrugineus</name>
    <name type="common">Red palm weevil</name>
    <name type="synonym">Curculio ferrugineus</name>
    <dbReference type="NCBI Taxonomy" id="354439"/>
    <lineage>
        <taxon>Eukaryota</taxon>
        <taxon>Metazoa</taxon>
        <taxon>Ecdysozoa</taxon>
        <taxon>Arthropoda</taxon>
        <taxon>Hexapoda</taxon>
        <taxon>Insecta</taxon>
        <taxon>Pterygota</taxon>
        <taxon>Neoptera</taxon>
        <taxon>Endopterygota</taxon>
        <taxon>Coleoptera</taxon>
        <taxon>Polyphaga</taxon>
        <taxon>Cucujiformia</taxon>
        <taxon>Curculionidae</taxon>
        <taxon>Dryophthorinae</taxon>
        <taxon>Rhynchophorus</taxon>
    </lineage>
</organism>
<dbReference type="PANTHER" id="PTHR16840:SF3">
    <property type="entry name" value="GROWTH ARREST-SPECIFIC PROTEIN 1"/>
    <property type="match status" value="1"/>
</dbReference>
<feature type="domain" description="GDNF/GAS1" evidence="7">
    <location>
        <begin position="20"/>
        <end position="96"/>
    </location>
</feature>
<keyword evidence="3 6" id="KW-0732">Signal</keyword>
<feature type="domain" description="GDNF/GAS1" evidence="7">
    <location>
        <begin position="111"/>
        <end position="188"/>
    </location>
</feature>
<evidence type="ECO:0000256" key="2">
    <source>
        <dbReference type="ARBA" id="ARBA00022475"/>
    </source>
</evidence>
<feature type="signal peptide" evidence="6">
    <location>
        <begin position="1"/>
        <end position="17"/>
    </location>
</feature>
<sequence length="239" mass="27074">MWYNMLPLAALVGFVSGIPCEDARLKCAYRNGCGKALQNYLMGCSDVLRDIQSTHCPEICQHSLIALISTNEGKALMDCECKDSNCEEQKRGPEICRPEVTKIIESPVVSCRVAQWICNADAQCSTAFEYYRRNCKAMFHGKKCTPKCSNSISILRRQTKATHLKTCKCDGTEDYDCVAIQRNMNKLCFHNHHRYNVTKTKLPTNEEIPTVIVQNGSTSPRYQTSVALVWFMAVLLWTR</sequence>
<evidence type="ECO:0000256" key="1">
    <source>
        <dbReference type="ARBA" id="ARBA00004236"/>
    </source>
</evidence>
<comment type="caution">
    <text evidence="8">The sequence shown here is derived from an EMBL/GenBank/DDBJ whole genome shotgun (WGS) entry which is preliminary data.</text>
</comment>
<feature type="chain" id="PRO_5032439197" description="GDNF/GAS1 domain-containing protein" evidence="6">
    <location>
        <begin position="18"/>
        <end position="239"/>
    </location>
</feature>